<dbReference type="Pfam" id="PF07568">
    <property type="entry name" value="HisKA_2"/>
    <property type="match status" value="1"/>
</dbReference>
<evidence type="ECO:0000256" key="3">
    <source>
        <dbReference type="ARBA" id="ARBA00022553"/>
    </source>
</evidence>
<evidence type="ECO:0000256" key="2">
    <source>
        <dbReference type="ARBA" id="ARBA00012438"/>
    </source>
</evidence>
<keyword evidence="7" id="KW-0067">ATP-binding</keyword>
<dbReference type="InterPro" id="IPR011495">
    <property type="entry name" value="Sig_transdc_His_kin_sub2_dim/P"/>
</dbReference>
<dbReference type="GO" id="GO:0005524">
    <property type="term" value="F:ATP binding"/>
    <property type="evidence" value="ECO:0007669"/>
    <property type="project" value="UniProtKB-KW"/>
</dbReference>
<evidence type="ECO:0000256" key="5">
    <source>
        <dbReference type="ARBA" id="ARBA00022741"/>
    </source>
</evidence>
<evidence type="ECO:0000313" key="10">
    <source>
        <dbReference type="EMBL" id="SIT29903.1"/>
    </source>
</evidence>
<dbReference type="SUPFAM" id="SSF55874">
    <property type="entry name" value="ATPase domain of HSP90 chaperone/DNA topoisomerase II/histidine kinase"/>
    <property type="match status" value="1"/>
</dbReference>
<dbReference type="Gene3D" id="3.30.565.10">
    <property type="entry name" value="Histidine kinase-like ATPase, C-terminal domain"/>
    <property type="match status" value="1"/>
</dbReference>
<dbReference type="GO" id="GO:0004673">
    <property type="term" value="F:protein histidine kinase activity"/>
    <property type="evidence" value="ECO:0007669"/>
    <property type="project" value="UniProtKB-EC"/>
</dbReference>
<proteinExistence type="predicted"/>
<dbReference type="SUPFAM" id="SSF48452">
    <property type="entry name" value="TPR-like"/>
    <property type="match status" value="1"/>
</dbReference>
<keyword evidence="4" id="KW-0808">Transferase</keyword>
<dbReference type="RefSeq" id="WP_076381400.1">
    <property type="nucleotide sequence ID" value="NZ_AP017422.1"/>
</dbReference>
<dbReference type="PANTHER" id="PTHR41523:SF8">
    <property type="entry name" value="ETHYLENE RESPONSE SENSOR PROTEIN"/>
    <property type="match status" value="1"/>
</dbReference>
<feature type="signal peptide" evidence="8">
    <location>
        <begin position="1"/>
        <end position="30"/>
    </location>
</feature>
<dbReference type="InterPro" id="IPR005467">
    <property type="entry name" value="His_kinase_dom"/>
</dbReference>
<dbReference type="PANTHER" id="PTHR41523">
    <property type="entry name" value="TWO-COMPONENT SYSTEM SENSOR PROTEIN"/>
    <property type="match status" value="1"/>
</dbReference>
<dbReference type="STRING" id="477680.SAMN05421788_10973"/>
<comment type="catalytic activity">
    <reaction evidence="1">
        <text>ATP + protein L-histidine = ADP + protein N-phospho-L-histidine.</text>
        <dbReference type="EC" id="2.7.13.3"/>
    </reaction>
</comment>
<dbReference type="Gene3D" id="3.30.450.20">
    <property type="entry name" value="PAS domain"/>
    <property type="match status" value="1"/>
</dbReference>
<keyword evidence="6 10" id="KW-0418">Kinase</keyword>
<dbReference type="InterPro" id="IPR036890">
    <property type="entry name" value="HATPase_C_sf"/>
</dbReference>
<gene>
    <name evidence="10" type="ORF">SAMN05421788_10973</name>
</gene>
<keyword evidence="3" id="KW-0597">Phosphoprotein</keyword>
<protein>
    <recommendedName>
        <fullName evidence="2">histidine kinase</fullName>
        <ecNumber evidence="2">2.7.13.3</ecNumber>
    </recommendedName>
</protein>
<dbReference type="KEGG" id="fln:FLA_3602"/>
<evidence type="ECO:0000256" key="8">
    <source>
        <dbReference type="SAM" id="SignalP"/>
    </source>
</evidence>
<dbReference type="InterPro" id="IPR011990">
    <property type="entry name" value="TPR-like_helical_dom_sf"/>
</dbReference>
<dbReference type="Proteomes" id="UP000186917">
    <property type="component" value="Unassembled WGS sequence"/>
</dbReference>
<dbReference type="InterPro" id="IPR003594">
    <property type="entry name" value="HATPase_dom"/>
</dbReference>
<dbReference type="Pfam" id="PF13581">
    <property type="entry name" value="HATPase_c_2"/>
    <property type="match status" value="1"/>
</dbReference>
<evidence type="ECO:0000256" key="1">
    <source>
        <dbReference type="ARBA" id="ARBA00000085"/>
    </source>
</evidence>
<reference evidence="11" key="1">
    <citation type="submission" date="2017-01" db="EMBL/GenBank/DDBJ databases">
        <authorList>
            <person name="Varghese N."/>
            <person name="Submissions S."/>
        </authorList>
    </citation>
    <scope>NUCLEOTIDE SEQUENCE [LARGE SCALE GENOMIC DNA]</scope>
    <source>
        <strain evidence="11">DSM 21054</strain>
    </source>
</reference>
<evidence type="ECO:0000259" key="9">
    <source>
        <dbReference type="PROSITE" id="PS50109"/>
    </source>
</evidence>
<dbReference type="AlphaFoldDB" id="A0A173MJE1"/>
<feature type="chain" id="PRO_5011665915" description="histidine kinase" evidence="8">
    <location>
        <begin position="31"/>
        <end position="779"/>
    </location>
</feature>
<keyword evidence="5" id="KW-0547">Nucleotide-binding</keyword>
<keyword evidence="11" id="KW-1185">Reference proteome</keyword>
<name>A0A173MJE1_9BACT</name>
<dbReference type="SMART" id="SM00387">
    <property type="entry name" value="HATPase_c"/>
    <property type="match status" value="1"/>
</dbReference>
<sequence>MKPGRIKASVKCVIYFFISLLFTKSFTATAQSVPDYHNADSILYQLQKSRPDSNRVSLLNELAADYLSKNELSAAEFEAVFKHLEHAVALSDSLHLPFVNRKAQSLHLMGSALVLGNKVAQGKAVFMELVKNAHDAGDKRREAESWVAYEKALWDANKLDTFRIDAEAADLNAMAIYHEIKELKIELNIGLRLAAVYFSNLEFSKAEKLLLSLIKQSEAIGSRKLPYAYYLLSVVNRYIGNYNKALGYALHAVKEMDDSNDYATAETCYGELGEVYQALNKPAESVIWYRKCIEQREAMTGYPNFFLYRTYSLLIVQLIKAGAQKEALATIKDLQRRRPPVTSGERAVFFQSMAYCYDAVNVYDSTEKYFVKMVESYHKANEGALVNEEIYLLAYYDIAEFYIKSLQFTKARPFLDIIISKPNSVKVSKMADAQLLLFKVDSAAGNYLAAIRHMQQYKTLADSVFSEKKSLQIEQLQVEYNTEKKDQAIRLLTKKEQLQQANLRQANIIRNWTVASAVLLTLLLIAGYNRYQFKQKTNKRLETQQIVINQKNVSLQRLVHEKEWLIKEIHHRVKNNFHIVMGLLGTQSGYLKNEEAIAAINESQQRIHAMSLIHQKLYQSDNLSSIDMPGYIYELVDYLKDSFDNSMAIRFHLQVDRINIALSHVIPIGLILNEAITNVFKYAFPGKKEGNIYISFTHNSENDQVVLTVRDDGTGLPAEFNSNVQSSMGLNLMKGLSGDIDGSFTMQSNNGTIVTVSFIYNPNQPEDFLPSDASQNFTV</sequence>
<dbReference type="OrthoDB" id="1223659at2"/>
<evidence type="ECO:0000313" key="11">
    <source>
        <dbReference type="Proteomes" id="UP000186917"/>
    </source>
</evidence>
<evidence type="ECO:0000256" key="4">
    <source>
        <dbReference type="ARBA" id="ARBA00022679"/>
    </source>
</evidence>
<feature type="domain" description="Histidine kinase" evidence="9">
    <location>
        <begin position="568"/>
        <end position="762"/>
    </location>
</feature>
<evidence type="ECO:0000256" key="7">
    <source>
        <dbReference type="ARBA" id="ARBA00022840"/>
    </source>
</evidence>
<evidence type="ECO:0000256" key="6">
    <source>
        <dbReference type="ARBA" id="ARBA00022777"/>
    </source>
</evidence>
<organism evidence="10 11">
    <name type="scientific">Filimonas lacunae</name>
    <dbReference type="NCBI Taxonomy" id="477680"/>
    <lineage>
        <taxon>Bacteria</taxon>
        <taxon>Pseudomonadati</taxon>
        <taxon>Bacteroidota</taxon>
        <taxon>Chitinophagia</taxon>
        <taxon>Chitinophagales</taxon>
        <taxon>Chitinophagaceae</taxon>
        <taxon>Filimonas</taxon>
    </lineage>
</organism>
<dbReference type="EMBL" id="FTOR01000009">
    <property type="protein sequence ID" value="SIT29903.1"/>
    <property type="molecule type" value="Genomic_DNA"/>
</dbReference>
<dbReference type="PROSITE" id="PS50109">
    <property type="entry name" value="HIS_KIN"/>
    <property type="match status" value="1"/>
</dbReference>
<keyword evidence="8" id="KW-0732">Signal</keyword>
<dbReference type="Gene3D" id="1.25.40.10">
    <property type="entry name" value="Tetratricopeptide repeat domain"/>
    <property type="match status" value="2"/>
</dbReference>
<dbReference type="EC" id="2.7.13.3" evidence="2"/>
<accession>A0A173MJE1</accession>